<proteinExistence type="predicted"/>
<sequence length="127" mass="14512">MSIDNVCISMTNEDKFLLRVIRNGWGRVVHWQSWVMMSFSMSAIKTSDSDSIYNATYSALLDIAVQFCFFDIHTYELITKERNSLRGSAFSEVSMLPGTNDQRLKMLLVQSQNPLDTRVHVMVPLGI</sequence>
<evidence type="ECO:0000313" key="2">
    <source>
        <dbReference type="Proteomes" id="UP001151760"/>
    </source>
</evidence>
<name>A0ABQ5FRI5_9ASTR</name>
<reference evidence="1" key="2">
    <citation type="submission" date="2022-01" db="EMBL/GenBank/DDBJ databases">
        <authorList>
            <person name="Yamashiro T."/>
            <person name="Shiraishi A."/>
            <person name="Satake H."/>
            <person name="Nakayama K."/>
        </authorList>
    </citation>
    <scope>NUCLEOTIDE SEQUENCE</scope>
</reference>
<comment type="caution">
    <text evidence="1">The sequence shown here is derived from an EMBL/GenBank/DDBJ whole genome shotgun (WGS) entry which is preliminary data.</text>
</comment>
<dbReference type="Proteomes" id="UP001151760">
    <property type="component" value="Unassembled WGS sequence"/>
</dbReference>
<evidence type="ECO:0000313" key="1">
    <source>
        <dbReference type="EMBL" id="GJT65799.1"/>
    </source>
</evidence>
<organism evidence="1 2">
    <name type="scientific">Tanacetum coccineum</name>
    <dbReference type="NCBI Taxonomy" id="301880"/>
    <lineage>
        <taxon>Eukaryota</taxon>
        <taxon>Viridiplantae</taxon>
        <taxon>Streptophyta</taxon>
        <taxon>Embryophyta</taxon>
        <taxon>Tracheophyta</taxon>
        <taxon>Spermatophyta</taxon>
        <taxon>Magnoliopsida</taxon>
        <taxon>eudicotyledons</taxon>
        <taxon>Gunneridae</taxon>
        <taxon>Pentapetalae</taxon>
        <taxon>asterids</taxon>
        <taxon>campanulids</taxon>
        <taxon>Asterales</taxon>
        <taxon>Asteraceae</taxon>
        <taxon>Asteroideae</taxon>
        <taxon>Anthemideae</taxon>
        <taxon>Anthemidinae</taxon>
        <taxon>Tanacetum</taxon>
    </lineage>
</organism>
<reference evidence="1" key="1">
    <citation type="journal article" date="2022" name="Int. J. Mol. Sci.">
        <title>Draft Genome of Tanacetum Coccineum: Genomic Comparison of Closely Related Tanacetum-Family Plants.</title>
        <authorList>
            <person name="Yamashiro T."/>
            <person name="Shiraishi A."/>
            <person name="Nakayama K."/>
            <person name="Satake H."/>
        </authorList>
    </citation>
    <scope>NUCLEOTIDE SEQUENCE</scope>
</reference>
<accession>A0ABQ5FRI5</accession>
<protein>
    <submittedName>
        <fullName evidence="1">Uncharacterized protein</fullName>
    </submittedName>
</protein>
<dbReference type="EMBL" id="BQNB010017661">
    <property type="protein sequence ID" value="GJT65799.1"/>
    <property type="molecule type" value="Genomic_DNA"/>
</dbReference>
<gene>
    <name evidence="1" type="ORF">Tco_1017279</name>
</gene>
<keyword evidence="2" id="KW-1185">Reference proteome</keyword>